<dbReference type="InterPro" id="IPR025051">
    <property type="entry name" value="DUF3990"/>
</dbReference>
<dbReference type="HOGENOM" id="CLU_075559_1_0_10"/>
<evidence type="ECO:0000313" key="1">
    <source>
        <dbReference type="EMBL" id="EGG51006.1"/>
    </source>
</evidence>
<accession>F3QXX2</accession>
<dbReference type="EMBL" id="AFBR01000090">
    <property type="protein sequence ID" value="EGG51006.1"/>
    <property type="molecule type" value="Genomic_DNA"/>
</dbReference>
<evidence type="ECO:0000313" key="2">
    <source>
        <dbReference type="Proteomes" id="UP000005546"/>
    </source>
</evidence>
<dbReference type="AlphaFoldDB" id="F3QXX2"/>
<comment type="caution">
    <text evidence="1">The sequence shown here is derived from an EMBL/GenBank/DDBJ whole genome shotgun (WGS) entry which is preliminary data.</text>
</comment>
<gene>
    <name evidence="1" type="ORF">HMPREF9442_03062</name>
</gene>
<dbReference type="OrthoDB" id="9813772at2"/>
<keyword evidence="2" id="KW-1185">Reference proteome</keyword>
<name>F3QXX2_9BACT</name>
<sequence>MIRLYHGSNMAIEQIDLSRSKRGKDFGQGFYLNANPDQAMEMAIRTARFMNEGQPPLSCFDFDETKADKARLHIKVFTDYSEEWAEFVVMNRKNASDIPAHSYDIVIGPIADDTVGVQIRRYMMGYLSAAALVEELKFKGNHAVQYFFGTHRAIEILKHIEL</sequence>
<dbReference type="Pfam" id="PF13151">
    <property type="entry name" value="DUF3990"/>
    <property type="match status" value="1"/>
</dbReference>
<protein>
    <recommendedName>
        <fullName evidence="3">DUF3990 domain-containing protein</fullName>
    </recommendedName>
</protein>
<dbReference type="STRING" id="762982.HMPREF9442_03062"/>
<proteinExistence type="predicted"/>
<dbReference type="eggNOG" id="ENOG5032UDM">
    <property type="taxonomic scope" value="Bacteria"/>
</dbReference>
<reference evidence="1 2" key="1">
    <citation type="submission" date="2011-02" db="EMBL/GenBank/DDBJ databases">
        <authorList>
            <person name="Weinstock G."/>
            <person name="Sodergren E."/>
            <person name="Clifton S."/>
            <person name="Fulton L."/>
            <person name="Fulton B."/>
            <person name="Courtney L."/>
            <person name="Fronick C."/>
            <person name="Harrison M."/>
            <person name="Strong C."/>
            <person name="Farmer C."/>
            <person name="Delahaunty K."/>
            <person name="Markovic C."/>
            <person name="Hall O."/>
            <person name="Minx P."/>
            <person name="Tomlinson C."/>
            <person name="Mitreva M."/>
            <person name="Hou S."/>
            <person name="Chen J."/>
            <person name="Wollam A."/>
            <person name="Pepin K.H."/>
            <person name="Johnson M."/>
            <person name="Bhonagiri V."/>
            <person name="Zhang X."/>
            <person name="Suruliraj S."/>
            <person name="Warren W."/>
            <person name="Chinwalla A."/>
            <person name="Mardis E.R."/>
            <person name="Wilson R.K."/>
        </authorList>
    </citation>
    <scope>NUCLEOTIDE SEQUENCE [LARGE SCALE GENOMIC DNA]</scope>
    <source>
        <strain evidence="1 2">YIT 11841</strain>
    </source>
</reference>
<dbReference type="RefSeq" id="WP_008629582.1">
    <property type="nucleotide sequence ID" value="NZ_GL883885.1"/>
</dbReference>
<evidence type="ECO:0008006" key="3">
    <source>
        <dbReference type="Google" id="ProtNLM"/>
    </source>
</evidence>
<organism evidence="1 2">
    <name type="scientific">Paraprevotella xylaniphila YIT 11841</name>
    <dbReference type="NCBI Taxonomy" id="762982"/>
    <lineage>
        <taxon>Bacteria</taxon>
        <taxon>Pseudomonadati</taxon>
        <taxon>Bacteroidota</taxon>
        <taxon>Bacteroidia</taxon>
        <taxon>Bacteroidales</taxon>
        <taxon>Prevotellaceae</taxon>
        <taxon>Paraprevotella</taxon>
    </lineage>
</organism>
<dbReference type="Proteomes" id="UP000005546">
    <property type="component" value="Unassembled WGS sequence"/>
</dbReference>